<keyword evidence="2" id="KW-0547">Nucleotide-binding</keyword>
<dbReference type="Pfam" id="PF02734">
    <property type="entry name" value="Dak2"/>
    <property type="match status" value="1"/>
</dbReference>
<dbReference type="InterPro" id="IPR004006">
    <property type="entry name" value="DhaK_dom"/>
</dbReference>
<protein>
    <submittedName>
        <fullName evidence="7">Dihydroxyacetone kinase</fullName>
        <ecNumber evidence="7">2.7.1.29</ecNumber>
    </submittedName>
</protein>
<reference evidence="7 8" key="1">
    <citation type="submission" date="2020-08" db="EMBL/GenBank/DDBJ databases">
        <title>Genomic Encyclopedia of Type Strains, Phase IV (KMG-V): Genome sequencing to study the core and pangenomes of soil and plant-associated prokaryotes.</title>
        <authorList>
            <person name="Whitman W."/>
        </authorList>
    </citation>
    <scope>NUCLEOTIDE SEQUENCE [LARGE SCALE GENOMIC DNA]</scope>
    <source>
        <strain evidence="7 8">SEMIA 4084</strain>
    </source>
</reference>
<dbReference type="EC" id="2.7.1.29" evidence="7"/>
<feature type="domain" description="DhaL" evidence="5">
    <location>
        <begin position="374"/>
        <end position="562"/>
    </location>
</feature>
<evidence type="ECO:0000256" key="3">
    <source>
        <dbReference type="ARBA" id="ARBA00022777"/>
    </source>
</evidence>
<dbReference type="EMBL" id="JACHBK010000010">
    <property type="protein sequence ID" value="MBB5537791.1"/>
    <property type="molecule type" value="Genomic_DNA"/>
</dbReference>
<accession>A0A7W8UE97</accession>
<dbReference type="Pfam" id="PF02733">
    <property type="entry name" value="Dak1"/>
    <property type="match status" value="1"/>
</dbReference>
<dbReference type="SUPFAM" id="SSF82549">
    <property type="entry name" value="DAK1/DegV-like"/>
    <property type="match status" value="1"/>
</dbReference>
<evidence type="ECO:0000313" key="8">
    <source>
        <dbReference type="Proteomes" id="UP000585507"/>
    </source>
</evidence>
<dbReference type="SUPFAM" id="SSF101473">
    <property type="entry name" value="DhaL-like"/>
    <property type="match status" value="1"/>
</dbReference>
<dbReference type="InterPro" id="IPR036117">
    <property type="entry name" value="DhaL_dom_sf"/>
</dbReference>
<dbReference type="GO" id="GO:0005524">
    <property type="term" value="F:ATP binding"/>
    <property type="evidence" value="ECO:0007669"/>
    <property type="project" value="UniProtKB-KW"/>
</dbReference>
<dbReference type="GO" id="GO:0019563">
    <property type="term" value="P:glycerol catabolic process"/>
    <property type="evidence" value="ECO:0007669"/>
    <property type="project" value="TreeGrafter"/>
</dbReference>
<dbReference type="InterPro" id="IPR050861">
    <property type="entry name" value="Dihydroxyacetone_Kinase"/>
</dbReference>
<evidence type="ECO:0000259" key="6">
    <source>
        <dbReference type="PROSITE" id="PS51481"/>
    </source>
</evidence>
<keyword evidence="1 7" id="KW-0808">Transferase</keyword>
<dbReference type="FunFam" id="3.40.50.10440:FF:000001">
    <property type="entry name" value="Dihydroxyacetone kinase, DhaK subunit"/>
    <property type="match status" value="1"/>
</dbReference>
<dbReference type="PROSITE" id="PS51480">
    <property type="entry name" value="DHAL"/>
    <property type="match status" value="1"/>
</dbReference>
<evidence type="ECO:0000259" key="5">
    <source>
        <dbReference type="PROSITE" id="PS51480"/>
    </source>
</evidence>
<dbReference type="AlphaFoldDB" id="A0A7W8UE97"/>
<sequence>MTAKIERNDWMDMMKHFFNRREDIVAEALDGLLLTSAPGQLARLDTYPAIKVIVRADWDKSKVAVISGGGAGHEPSHAGFVGRGMLTAAVSGEIFASPSVDAVLTAIRAVTGAPGCLLIVKNYTGDRLNFGLAAEKARAQGLTVEMAIVADDIALPDLPQPRGVAGTLFVHKIAGHLAEAGEPLEAVAEAARTAAADIVSLGVSLSTCSIPGQAHEDRLGPDEGELGLGIHGEPGVERIALQAAASLVSTMAERLVASIKTDGKHALLINNLGAVPPIEMGVIAKAVLDSPLADRVELIVGPAPLMTALNMNGFSLSMIKLDATRDAALTSAVAPRAWVPPTRRHELAVLPAPGWTDTNKTTTDDAVATAADPVVAGKLLDAVCNRLVAMEADLNRLDAKTGDGDTGSTVATGARSVLALRPTLPLGSAAATCAAIGEALGTSMGGSSGVLLSIFFTAAAQKFAEGADPASAFSAGLDRMTFYGGANPGDRTMVDALSPALSALASSGLAAAAAAARKGAKATGNMTRAKAGRSSYLAARDLEGVSDPGAEAVAAAFEAAAAAD</sequence>
<keyword evidence="4" id="KW-0067">ATP-binding</keyword>
<dbReference type="Gene3D" id="1.25.40.340">
    <property type="match status" value="1"/>
</dbReference>
<keyword evidence="3 7" id="KW-0418">Kinase</keyword>
<dbReference type="GO" id="GO:0004371">
    <property type="term" value="F:glycerone kinase activity"/>
    <property type="evidence" value="ECO:0007669"/>
    <property type="project" value="UniProtKB-EC"/>
</dbReference>
<dbReference type="Gene3D" id="3.30.1180.20">
    <property type="entry name" value="Dihydroxyacetone kinase, domain 2"/>
    <property type="match status" value="1"/>
</dbReference>
<name>A0A7W8UE97_9HYPH</name>
<dbReference type="InterPro" id="IPR004007">
    <property type="entry name" value="DhaL_dom"/>
</dbReference>
<dbReference type="Proteomes" id="UP000585507">
    <property type="component" value="Unassembled WGS sequence"/>
</dbReference>
<dbReference type="PANTHER" id="PTHR28629">
    <property type="entry name" value="TRIOKINASE/FMN CYCLASE"/>
    <property type="match status" value="1"/>
</dbReference>
<comment type="caution">
    <text evidence="7">The sequence shown here is derived from an EMBL/GenBank/DDBJ whole genome shotgun (WGS) entry which is preliminary data.</text>
</comment>
<evidence type="ECO:0000256" key="1">
    <source>
        <dbReference type="ARBA" id="ARBA00022679"/>
    </source>
</evidence>
<keyword evidence="8" id="KW-1185">Reference proteome</keyword>
<organism evidence="7 8">
    <name type="scientific">Rhizobium giardinii</name>
    <dbReference type="NCBI Taxonomy" id="56731"/>
    <lineage>
        <taxon>Bacteria</taxon>
        <taxon>Pseudomonadati</taxon>
        <taxon>Pseudomonadota</taxon>
        <taxon>Alphaproteobacteria</taxon>
        <taxon>Hyphomicrobiales</taxon>
        <taxon>Rhizobiaceae</taxon>
        <taxon>Rhizobium/Agrobacterium group</taxon>
        <taxon>Rhizobium</taxon>
    </lineage>
</organism>
<dbReference type="PROSITE" id="PS51481">
    <property type="entry name" value="DHAK"/>
    <property type="match status" value="1"/>
</dbReference>
<evidence type="ECO:0000256" key="2">
    <source>
        <dbReference type="ARBA" id="ARBA00022741"/>
    </source>
</evidence>
<feature type="domain" description="DhaK" evidence="6">
    <location>
        <begin position="20"/>
        <end position="338"/>
    </location>
</feature>
<dbReference type="SMART" id="SM01120">
    <property type="entry name" value="Dak2"/>
    <property type="match status" value="1"/>
</dbReference>
<dbReference type="GO" id="GO:0005829">
    <property type="term" value="C:cytosol"/>
    <property type="evidence" value="ECO:0007669"/>
    <property type="project" value="TreeGrafter"/>
</dbReference>
<evidence type="ECO:0000313" key="7">
    <source>
        <dbReference type="EMBL" id="MBB5537791.1"/>
    </source>
</evidence>
<proteinExistence type="predicted"/>
<dbReference type="Gene3D" id="3.40.50.10440">
    <property type="entry name" value="Dihydroxyacetone kinase, domain 1"/>
    <property type="match status" value="1"/>
</dbReference>
<evidence type="ECO:0000256" key="4">
    <source>
        <dbReference type="ARBA" id="ARBA00022840"/>
    </source>
</evidence>
<dbReference type="PANTHER" id="PTHR28629:SF4">
    <property type="entry name" value="TRIOKINASE_FMN CYCLASE"/>
    <property type="match status" value="1"/>
</dbReference>
<gene>
    <name evidence="7" type="ORF">GGD55_004511</name>
</gene>